<dbReference type="EMBL" id="HACA01001973">
    <property type="protein sequence ID" value="CDW19334.1"/>
    <property type="molecule type" value="Transcribed_RNA"/>
</dbReference>
<dbReference type="AlphaFoldDB" id="A0A0K2SZX5"/>
<proteinExistence type="predicted"/>
<evidence type="ECO:0000313" key="1">
    <source>
        <dbReference type="EMBL" id="CDW19334.1"/>
    </source>
</evidence>
<name>A0A0K2SZX5_LEPSM</name>
<organism evidence="1">
    <name type="scientific">Lepeophtheirus salmonis</name>
    <name type="common">Salmon louse</name>
    <name type="synonym">Caligus salmonis</name>
    <dbReference type="NCBI Taxonomy" id="72036"/>
    <lineage>
        <taxon>Eukaryota</taxon>
        <taxon>Metazoa</taxon>
        <taxon>Ecdysozoa</taxon>
        <taxon>Arthropoda</taxon>
        <taxon>Crustacea</taxon>
        <taxon>Multicrustacea</taxon>
        <taxon>Hexanauplia</taxon>
        <taxon>Copepoda</taxon>
        <taxon>Siphonostomatoida</taxon>
        <taxon>Caligidae</taxon>
        <taxon>Lepeophtheirus</taxon>
    </lineage>
</organism>
<accession>A0A0K2SZX5</accession>
<sequence>MSMECFINITNKIVTLFASLFKGESASTEIFSNFVKLAILKHFPKIMRKVKKDTLQEKHKGHPLIVGMMSLGSFSRNIILYTLMSVFLSMSSGI</sequence>
<reference evidence="1" key="1">
    <citation type="submission" date="2014-05" db="EMBL/GenBank/DDBJ databases">
        <authorList>
            <person name="Chronopoulou M."/>
        </authorList>
    </citation>
    <scope>NUCLEOTIDE SEQUENCE</scope>
    <source>
        <tissue evidence="1">Whole organism</tissue>
    </source>
</reference>
<protein>
    <submittedName>
        <fullName evidence="1">Uncharacterized protein</fullName>
    </submittedName>
</protein>